<evidence type="ECO:0000256" key="2">
    <source>
        <dbReference type="SAM" id="Phobius"/>
    </source>
</evidence>
<name>A0AAE1CZZ3_9GAST</name>
<dbReference type="Proteomes" id="UP001283361">
    <property type="component" value="Unassembled WGS sequence"/>
</dbReference>
<keyword evidence="5" id="KW-1185">Reference proteome</keyword>
<feature type="signal peptide" evidence="3">
    <location>
        <begin position="1"/>
        <end position="24"/>
    </location>
</feature>
<comment type="caution">
    <text evidence="4">The sequence shown here is derived from an EMBL/GenBank/DDBJ whole genome shotgun (WGS) entry which is preliminary data.</text>
</comment>
<accession>A0AAE1CZZ3</accession>
<feature type="compositionally biased region" description="Polar residues" evidence="1">
    <location>
        <begin position="520"/>
        <end position="532"/>
    </location>
</feature>
<keyword evidence="2" id="KW-1133">Transmembrane helix</keyword>
<evidence type="ECO:0000256" key="1">
    <source>
        <dbReference type="SAM" id="MobiDB-lite"/>
    </source>
</evidence>
<evidence type="ECO:0000313" key="5">
    <source>
        <dbReference type="Proteomes" id="UP001283361"/>
    </source>
</evidence>
<protein>
    <recommendedName>
        <fullName evidence="6">Ig-like domain-containing protein</fullName>
    </recommendedName>
</protein>
<evidence type="ECO:0000256" key="3">
    <source>
        <dbReference type="SAM" id="SignalP"/>
    </source>
</evidence>
<dbReference type="EMBL" id="JAWDGP010006052">
    <property type="protein sequence ID" value="KAK3748089.1"/>
    <property type="molecule type" value="Genomic_DNA"/>
</dbReference>
<feature type="chain" id="PRO_5041911759" description="Ig-like domain-containing protein" evidence="3">
    <location>
        <begin position="25"/>
        <end position="570"/>
    </location>
</feature>
<reference evidence="4" key="1">
    <citation type="journal article" date="2023" name="G3 (Bethesda)">
        <title>A reference genome for the long-term kleptoplast-retaining sea slug Elysia crispata morphotype clarki.</title>
        <authorList>
            <person name="Eastman K.E."/>
            <person name="Pendleton A.L."/>
            <person name="Shaikh M.A."/>
            <person name="Suttiyut T."/>
            <person name="Ogas R."/>
            <person name="Tomko P."/>
            <person name="Gavelis G."/>
            <person name="Widhalm J.R."/>
            <person name="Wisecaver J.H."/>
        </authorList>
    </citation>
    <scope>NUCLEOTIDE SEQUENCE</scope>
    <source>
        <strain evidence="4">ECLA1</strain>
    </source>
</reference>
<keyword evidence="3" id="KW-0732">Signal</keyword>
<dbReference type="AlphaFoldDB" id="A0AAE1CZZ3"/>
<proteinExistence type="predicted"/>
<feature type="non-terminal residue" evidence="4">
    <location>
        <position position="1"/>
    </location>
</feature>
<organism evidence="4 5">
    <name type="scientific">Elysia crispata</name>
    <name type="common">lettuce slug</name>
    <dbReference type="NCBI Taxonomy" id="231223"/>
    <lineage>
        <taxon>Eukaryota</taxon>
        <taxon>Metazoa</taxon>
        <taxon>Spiralia</taxon>
        <taxon>Lophotrochozoa</taxon>
        <taxon>Mollusca</taxon>
        <taxon>Gastropoda</taxon>
        <taxon>Heterobranchia</taxon>
        <taxon>Euthyneura</taxon>
        <taxon>Panpulmonata</taxon>
        <taxon>Sacoglossa</taxon>
        <taxon>Placobranchoidea</taxon>
        <taxon>Plakobranchidae</taxon>
        <taxon>Elysia</taxon>
    </lineage>
</organism>
<keyword evidence="2" id="KW-0812">Transmembrane</keyword>
<gene>
    <name evidence="4" type="ORF">RRG08_001836</name>
</gene>
<evidence type="ECO:0008006" key="6">
    <source>
        <dbReference type="Google" id="ProtNLM"/>
    </source>
</evidence>
<keyword evidence="2" id="KW-0472">Membrane</keyword>
<feature type="transmembrane region" description="Helical" evidence="2">
    <location>
        <begin position="489"/>
        <end position="511"/>
    </location>
</feature>
<feature type="region of interest" description="Disordered" evidence="1">
    <location>
        <begin position="520"/>
        <end position="541"/>
    </location>
</feature>
<evidence type="ECO:0000313" key="4">
    <source>
        <dbReference type="EMBL" id="KAK3748089.1"/>
    </source>
</evidence>
<sequence>MNFILNLVVLAILTLTIFPPSFLSGTTSQKICGYFEEGSEIVFTCSSKSRTFGKLGIHVEMNQSFRELGYCDSTGSCHTSDAARYKASLLYDSSTDRKNVTLRIRGVTRNMKKWSCHEDGVSRFECLVITYIAPAKPSCTGPELVEDGAVAQVTCSSDRVYPAAGCETTISPDPRNVRVKTPWSVSHKLTASEQHPGDKKLTCWFKLHLANIYEGRYKFEPQFYVDLPDHEANITKADALPDLNLRATTLENPYDAHDKIAVAPKPKELTRNISVISNPPPNLFSLAVRQYESSTLANLSSKFFSVHYRSEGDGSLKGTIELNVSTSAVTVEERFNHFLLSASNGLVGRNVFLYKLTWIRLDILPTQPTCNAPVFIDQGATVLFTCSADRVYSSGHCSFQPTSDSLRDNLQGSVRTKNEDSKAYPGQKIVTCELYLSVARNKVGVYQFQVEITPSFRIGDQSVVATTPSVNLANAPPQGKKGWSVSINLFLIIGGVALVLGLIVALTFFLLRRKRNAQSLNSKNNASRQKGSLVNAPPQRKKGRIEALTAFVLDSKRNAQNNASRQKWSL</sequence>